<accession>A0ABT3GW02</accession>
<dbReference type="Proteomes" id="UP001208938">
    <property type="component" value="Unassembled WGS sequence"/>
</dbReference>
<gene>
    <name evidence="3" type="ORF">OKW52_05420</name>
</gene>
<organism evidence="3 4">
    <name type="scientific">Pararhodobacter zhoushanensis</name>
    <dbReference type="NCBI Taxonomy" id="2479545"/>
    <lineage>
        <taxon>Bacteria</taxon>
        <taxon>Pseudomonadati</taxon>
        <taxon>Pseudomonadota</taxon>
        <taxon>Alphaproteobacteria</taxon>
        <taxon>Rhodobacterales</taxon>
        <taxon>Paracoccaceae</taxon>
        <taxon>Pararhodobacter</taxon>
    </lineage>
</organism>
<comment type="caution">
    <text evidence="3">The sequence shown here is derived from an EMBL/GenBank/DDBJ whole genome shotgun (WGS) entry which is preliminary data.</text>
</comment>
<evidence type="ECO:0000256" key="2">
    <source>
        <dbReference type="SAM" id="SignalP"/>
    </source>
</evidence>
<keyword evidence="4" id="KW-1185">Reference proteome</keyword>
<evidence type="ECO:0000313" key="3">
    <source>
        <dbReference type="EMBL" id="MCW1931715.1"/>
    </source>
</evidence>
<sequence length="437" mass="47822">MRRVALAAVFGVLSALRAGADVPVEDPVLYRHTGPDTGRPAGVLADGRTGAIADFQHAVNLILLACGEDLRLEPDGRFGVQTRTAIALAATCPPIAARLPEGSAAHEGAITQAFWELLLPDRPVPDARTRARALLLAFEGTEIASPAEWNFCQNNSEIYDPLAEDPTCYTNDRASYLTWGPNGATAGHGHEILAILARVERLDRALVDTAFGAEAGALRRMFDLQITPESDDELRRYLCGIYVDFPRRQAWSQGFAALGSRAEVRAIYAALYESASFDGGKIRTFMDAWRDAGLEPTEIDFAFFADRAAHTRVRNVEVRRILRRVLSAGDALTPAEIRRRFSRLARVSNLSQRGPRLGRDVAFFVDAFEPVLSRAERHNWRSRGARRAAAAGLSDERPAPPFVAGPRDDWQATGLRPLTPDEAALCPAPVLNPRRPA</sequence>
<feature type="chain" id="PRO_5046625351" description="S-layer homology domain-containing protein" evidence="2">
    <location>
        <begin position="21"/>
        <end position="437"/>
    </location>
</feature>
<feature type="signal peptide" evidence="2">
    <location>
        <begin position="1"/>
        <end position="20"/>
    </location>
</feature>
<feature type="region of interest" description="Disordered" evidence="1">
    <location>
        <begin position="388"/>
        <end position="413"/>
    </location>
</feature>
<evidence type="ECO:0008006" key="5">
    <source>
        <dbReference type="Google" id="ProtNLM"/>
    </source>
</evidence>
<reference evidence="3 4" key="1">
    <citation type="submission" date="2022-10" db="EMBL/GenBank/DDBJ databases">
        <title>Pararhodobacter sp. nov., isolated from marine algae.</title>
        <authorList>
            <person name="Choi B.J."/>
            <person name="Kim J.M."/>
            <person name="Lee J.K."/>
            <person name="Choi D.G."/>
            <person name="Jeon C.O."/>
        </authorList>
    </citation>
    <scope>NUCLEOTIDE SEQUENCE [LARGE SCALE GENOMIC DNA]</scope>
    <source>
        <strain evidence="3 4">ZQ420</strain>
    </source>
</reference>
<keyword evidence="2" id="KW-0732">Signal</keyword>
<dbReference type="RefSeq" id="WP_264504806.1">
    <property type="nucleotide sequence ID" value="NZ_JAPDFL010000001.1"/>
</dbReference>
<evidence type="ECO:0000313" key="4">
    <source>
        <dbReference type="Proteomes" id="UP001208938"/>
    </source>
</evidence>
<proteinExistence type="predicted"/>
<protein>
    <recommendedName>
        <fullName evidence="5">S-layer homology domain-containing protein</fullName>
    </recommendedName>
</protein>
<dbReference type="EMBL" id="JAPDFL010000001">
    <property type="protein sequence ID" value="MCW1931715.1"/>
    <property type="molecule type" value="Genomic_DNA"/>
</dbReference>
<name>A0ABT3GW02_9RHOB</name>
<evidence type="ECO:0000256" key="1">
    <source>
        <dbReference type="SAM" id="MobiDB-lite"/>
    </source>
</evidence>